<protein>
    <submittedName>
        <fullName evidence="2">Uncharacterized protein</fullName>
    </submittedName>
</protein>
<sequence>MIMYTKLVLVGVNIHGFGLLREGRHDPRNRQWLLPSPATAYGDELATQSERPLRPGPP</sequence>
<reference evidence="2" key="1">
    <citation type="journal article" date="2014" name="Int. J. Syst. Evol. Microbiol.">
        <title>Complete genome sequence of Corynebacterium casei LMG S-19264T (=DSM 44701T), isolated from a smear-ripened cheese.</title>
        <authorList>
            <consortium name="US DOE Joint Genome Institute (JGI-PGF)"/>
            <person name="Walter F."/>
            <person name="Albersmeier A."/>
            <person name="Kalinowski J."/>
            <person name="Ruckert C."/>
        </authorList>
    </citation>
    <scope>NUCLEOTIDE SEQUENCE</scope>
    <source>
        <strain evidence="2">CGMCC 4.7403</strain>
    </source>
</reference>
<proteinExistence type="predicted"/>
<dbReference type="Proteomes" id="UP000603227">
    <property type="component" value="Unassembled WGS sequence"/>
</dbReference>
<evidence type="ECO:0000313" key="2">
    <source>
        <dbReference type="EMBL" id="GHE66358.1"/>
    </source>
</evidence>
<dbReference type="RefSeq" id="WP_189788194.1">
    <property type="nucleotide sequence ID" value="NZ_BNAT01000064.1"/>
</dbReference>
<name>A0A919DNI8_9ACTN</name>
<accession>A0A919DNI8</accession>
<dbReference type="AlphaFoldDB" id="A0A919DNI8"/>
<evidence type="ECO:0000256" key="1">
    <source>
        <dbReference type="SAM" id="MobiDB-lite"/>
    </source>
</evidence>
<gene>
    <name evidence="2" type="ORF">GCM10017771_90080</name>
</gene>
<comment type="caution">
    <text evidence="2">The sequence shown here is derived from an EMBL/GenBank/DDBJ whole genome shotgun (WGS) entry which is preliminary data.</text>
</comment>
<reference evidence="2" key="2">
    <citation type="submission" date="2020-09" db="EMBL/GenBank/DDBJ databases">
        <authorList>
            <person name="Sun Q."/>
            <person name="Zhou Y."/>
        </authorList>
    </citation>
    <scope>NUCLEOTIDE SEQUENCE</scope>
    <source>
        <strain evidence="2">CGMCC 4.7403</strain>
    </source>
</reference>
<keyword evidence="3" id="KW-1185">Reference proteome</keyword>
<evidence type="ECO:0000313" key="3">
    <source>
        <dbReference type="Proteomes" id="UP000603227"/>
    </source>
</evidence>
<dbReference type="EMBL" id="BNAT01000064">
    <property type="protein sequence ID" value="GHE66358.1"/>
    <property type="molecule type" value="Genomic_DNA"/>
</dbReference>
<feature type="region of interest" description="Disordered" evidence="1">
    <location>
        <begin position="28"/>
        <end position="58"/>
    </location>
</feature>
<organism evidence="2 3">
    <name type="scientific">Streptomyces capitiformicae</name>
    <dbReference type="NCBI Taxonomy" id="2014920"/>
    <lineage>
        <taxon>Bacteria</taxon>
        <taxon>Bacillati</taxon>
        <taxon>Actinomycetota</taxon>
        <taxon>Actinomycetes</taxon>
        <taxon>Kitasatosporales</taxon>
        <taxon>Streptomycetaceae</taxon>
        <taxon>Streptomyces</taxon>
    </lineage>
</organism>